<evidence type="ECO:0000256" key="12">
    <source>
        <dbReference type="PIRNR" id="PIRNR036365"/>
    </source>
</evidence>
<dbReference type="SUPFAM" id="SSF55486">
    <property type="entry name" value="Metalloproteases ('zincins'), catalytic domain"/>
    <property type="match status" value="1"/>
</dbReference>
<dbReference type="Gene3D" id="2.20.100.10">
    <property type="entry name" value="Thrombospondin type-1 (TSP1) repeat"/>
    <property type="match status" value="1"/>
</dbReference>
<keyword evidence="10" id="KW-1015">Disulfide bond</keyword>
<dbReference type="FunFam" id="3.40.390.10:FF:000028">
    <property type="entry name" value="Zinc metalloproteinase"/>
    <property type="match status" value="1"/>
</dbReference>
<keyword evidence="18" id="KW-1185">Reference proteome</keyword>
<dbReference type="GO" id="GO:0004222">
    <property type="term" value="F:metalloendopeptidase activity"/>
    <property type="evidence" value="ECO:0007669"/>
    <property type="project" value="UniProtKB-UniRule"/>
</dbReference>
<dbReference type="InterPro" id="IPR006026">
    <property type="entry name" value="Peptidase_Metallo"/>
</dbReference>
<dbReference type="InterPro" id="IPR036383">
    <property type="entry name" value="TSP1_rpt_sf"/>
</dbReference>
<dbReference type="CDD" id="cd04280">
    <property type="entry name" value="ZnMc_astacin_like"/>
    <property type="match status" value="1"/>
</dbReference>
<dbReference type="PROSITE" id="PS50092">
    <property type="entry name" value="TSP1"/>
    <property type="match status" value="1"/>
</dbReference>
<feature type="domain" description="Peptidase M12A" evidence="17">
    <location>
        <begin position="112"/>
        <end position="305"/>
    </location>
</feature>
<feature type="binding site" evidence="14">
    <location>
        <position position="201"/>
    </location>
    <ligand>
        <name>Zn(2+)</name>
        <dbReference type="ChEBI" id="CHEBI:29105"/>
        <note>catalytic</note>
    </ligand>
</feature>
<feature type="active site" evidence="14">
    <location>
        <position position="202"/>
    </location>
</feature>
<dbReference type="InterPro" id="IPR034035">
    <property type="entry name" value="Astacin-like_dom"/>
</dbReference>
<dbReference type="Gene3D" id="2.60.120.290">
    <property type="entry name" value="Spermadhesin, CUB domain"/>
    <property type="match status" value="1"/>
</dbReference>
<dbReference type="PRINTS" id="PR00480">
    <property type="entry name" value="ASTACIN"/>
</dbReference>
<feature type="binding site" evidence="14">
    <location>
        <position position="211"/>
    </location>
    <ligand>
        <name>Zn(2+)</name>
        <dbReference type="ChEBI" id="CHEBI:29105"/>
        <note>catalytic</note>
    </ligand>
</feature>
<organism evidence="18 19">
    <name type="scientific">Parascaris univalens</name>
    <name type="common">Nematode worm</name>
    <dbReference type="NCBI Taxonomy" id="6257"/>
    <lineage>
        <taxon>Eukaryota</taxon>
        <taxon>Metazoa</taxon>
        <taxon>Ecdysozoa</taxon>
        <taxon>Nematoda</taxon>
        <taxon>Chromadorea</taxon>
        <taxon>Rhabditida</taxon>
        <taxon>Spirurina</taxon>
        <taxon>Ascaridomorpha</taxon>
        <taxon>Ascaridoidea</taxon>
        <taxon>Ascarididae</taxon>
        <taxon>Parascaris</taxon>
    </lineage>
</organism>
<dbReference type="InterPro" id="IPR000884">
    <property type="entry name" value="TSP1_rpt"/>
</dbReference>
<dbReference type="InterPro" id="IPR024079">
    <property type="entry name" value="MetalloPept_cat_dom_sf"/>
</dbReference>
<evidence type="ECO:0000256" key="11">
    <source>
        <dbReference type="ARBA" id="ARBA00023180"/>
    </source>
</evidence>
<feature type="domain" description="CUB" evidence="16">
    <location>
        <begin position="350"/>
        <end position="458"/>
    </location>
</feature>
<evidence type="ECO:0000256" key="8">
    <source>
        <dbReference type="ARBA" id="ARBA00022833"/>
    </source>
</evidence>
<sequence length="661" mass="73959">MLLAIMTAVIASCANAEFKIAHNSGDASDYAEVRAILNEYFKVAARKHGAYSDYNPLYVNSALQSTSFDDGTEASTNRRNGVAGDLFENDILLTLPQARALLKEVRRRGSRQAQVGLQYFWPRKPISFIFAAFENDWQNLIRNALRYMERETCIRFQENGNAVDHIQFIRGAGCWSSVGRIGGRQQISIGYGCEGVGIIVHETLHALGLWHEQSRDDRDEYILINYENIYPGTQGNFEKRSSQTTDNMGEPYDLGSVMHYGSKAFAVDYARNTIRTRDRNFQQTIGQRSQMSFKDIKMINRRYCSDICSRQLRCQNGGYTDPNKCNQCKCPQGYGGIYCNHIQESAPVSCGGNLQATEHFNVLQSPSLHSNMHCVWRITSPGRVLVVIDQLSFPCSETCSSYLELKSRNEKTATGPRFCCGLPEHSLLSEGNDFIAILNTPSNADPRYPGFRIRYKSYGSTAGSTSTLLTTIAPTIASTLGSSTSTTDRLSGMWSEWAGWSGCTMSCGGCGIRRRIRACYSRDRRCSGSATMEEACGLQPCPSSVDRRPCAGQLLLPCDLMEKLNFGGRLDSTTAFRTASFPQMELGRNKRQRIRNYEKSRQQTTLSKSSEALCEKKFTFYCPTSLLTISLQWKQPGETTHDTRGCCQGYHISEGICKKIK</sequence>
<evidence type="ECO:0000256" key="7">
    <source>
        <dbReference type="ARBA" id="ARBA00022801"/>
    </source>
</evidence>
<keyword evidence="6 12" id="KW-0732">Signal</keyword>
<dbReference type="PROSITE" id="PS01186">
    <property type="entry name" value="EGF_2"/>
    <property type="match status" value="1"/>
</dbReference>
<keyword evidence="5 14" id="KW-0479">Metal-binding</keyword>
<name>A0A915AT68_PARUN</name>
<dbReference type="WBParaSite" id="PgR015_g031_t01">
    <property type="protein sequence ID" value="PgR015_g031_t01"/>
    <property type="gene ID" value="PgR015_g031"/>
</dbReference>
<dbReference type="Pfam" id="PF01400">
    <property type="entry name" value="Astacin"/>
    <property type="match status" value="1"/>
</dbReference>
<evidence type="ECO:0000256" key="5">
    <source>
        <dbReference type="ARBA" id="ARBA00022723"/>
    </source>
</evidence>
<dbReference type="PROSITE" id="PS51864">
    <property type="entry name" value="ASTACIN"/>
    <property type="match status" value="1"/>
</dbReference>
<dbReference type="GO" id="GO:0018996">
    <property type="term" value="P:molting cycle, collagen and cuticulin-based cuticle"/>
    <property type="evidence" value="ECO:0007669"/>
    <property type="project" value="InterPro"/>
</dbReference>
<dbReference type="PANTHER" id="PTHR10127">
    <property type="entry name" value="DISCOIDIN, CUB, EGF, LAMININ , AND ZINC METALLOPROTEASE DOMAIN CONTAINING"/>
    <property type="match status" value="1"/>
</dbReference>
<evidence type="ECO:0000256" key="6">
    <source>
        <dbReference type="ARBA" id="ARBA00022729"/>
    </source>
</evidence>
<evidence type="ECO:0000256" key="13">
    <source>
        <dbReference type="PROSITE-ProRule" id="PRU00059"/>
    </source>
</evidence>
<dbReference type="PROSITE" id="PS00022">
    <property type="entry name" value="EGF_1"/>
    <property type="match status" value="1"/>
</dbReference>
<dbReference type="PROSITE" id="PS01180">
    <property type="entry name" value="CUB"/>
    <property type="match status" value="1"/>
</dbReference>
<evidence type="ECO:0000256" key="9">
    <source>
        <dbReference type="ARBA" id="ARBA00023049"/>
    </source>
</evidence>
<dbReference type="SMART" id="SM00042">
    <property type="entry name" value="CUB"/>
    <property type="match status" value="1"/>
</dbReference>
<evidence type="ECO:0000259" key="16">
    <source>
        <dbReference type="PROSITE" id="PS01180"/>
    </source>
</evidence>
<dbReference type="Proteomes" id="UP000887569">
    <property type="component" value="Unplaced"/>
</dbReference>
<dbReference type="Pfam" id="PF00090">
    <property type="entry name" value="TSP_1"/>
    <property type="match status" value="1"/>
</dbReference>
<protein>
    <recommendedName>
        <fullName evidence="12">Zinc metalloproteinase</fullName>
    </recommendedName>
</protein>
<evidence type="ECO:0000313" key="18">
    <source>
        <dbReference type="Proteomes" id="UP000887569"/>
    </source>
</evidence>
<keyword evidence="4 14" id="KW-0645">Protease</keyword>
<dbReference type="InterPro" id="IPR017050">
    <property type="entry name" value="Metallopeptidase_nem"/>
</dbReference>
<comment type="caution">
    <text evidence="13">Lacks conserved residue(s) required for the propagation of feature annotation.</text>
</comment>
<keyword evidence="8 14" id="KW-0862">Zinc</keyword>
<dbReference type="SUPFAM" id="SSF49854">
    <property type="entry name" value="Spermadhesin, CUB domain"/>
    <property type="match status" value="1"/>
</dbReference>
<dbReference type="InterPro" id="IPR000742">
    <property type="entry name" value="EGF"/>
</dbReference>
<keyword evidence="9 14" id="KW-0482">Metalloprotease</keyword>
<evidence type="ECO:0000256" key="10">
    <source>
        <dbReference type="ARBA" id="ARBA00023157"/>
    </source>
</evidence>
<dbReference type="SMART" id="SM00209">
    <property type="entry name" value="TSP1"/>
    <property type="match status" value="1"/>
</dbReference>
<keyword evidence="7 14" id="KW-0378">Hydrolase</keyword>
<comment type="subcellular location">
    <subcellularLocation>
        <location evidence="1 12">Secreted</location>
    </subcellularLocation>
</comment>
<dbReference type="PIRSF" id="PIRSF036365">
    <property type="entry name" value="Astacin_nematoda"/>
    <property type="match status" value="1"/>
</dbReference>
<feature type="chain" id="PRO_5038170261" description="Zinc metalloproteinase" evidence="12 15">
    <location>
        <begin position="17"/>
        <end position="661"/>
    </location>
</feature>
<feature type="binding site" evidence="14">
    <location>
        <position position="205"/>
    </location>
    <ligand>
        <name>Zn(2+)</name>
        <dbReference type="ChEBI" id="CHEBI:29105"/>
        <note>catalytic</note>
    </ligand>
</feature>
<keyword evidence="2 12" id="KW-0964">Secreted</keyword>
<dbReference type="InterPro" id="IPR000859">
    <property type="entry name" value="CUB_dom"/>
</dbReference>
<reference evidence="19" key="1">
    <citation type="submission" date="2022-11" db="UniProtKB">
        <authorList>
            <consortium name="WormBaseParasite"/>
        </authorList>
    </citation>
    <scope>IDENTIFICATION</scope>
</reference>
<dbReference type="GO" id="GO:0008270">
    <property type="term" value="F:zinc ion binding"/>
    <property type="evidence" value="ECO:0007669"/>
    <property type="project" value="UniProtKB-UniRule"/>
</dbReference>
<evidence type="ECO:0000256" key="1">
    <source>
        <dbReference type="ARBA" id="ARBA00004613"/>
    </source>
</evidence>
<evidence type="ECO:0000256" key="14">
    <source>
        <dbReference type="PROSITE-ProRule" id="PRU01211"/>
    </source>
</evidence>
<dbReference type="CDD" id="cd00041">
    <property type="entry name" value="CUB"/>
    <property type="match status" value="1"/>
</dbReference>
<accession>A0A915AT68</accession>
<evidence type="ECO:0000256" key="3">
    <source>
        <dbReference type="ARBA" id="ARBA00022536"/>
    </source>
</evidence>
<evidence type="ECO:0000259" key="17">
    <source>
        <dbReference type="PROSITE" id="PS51864"/>
    </source>
</evidence>
<evidence type="ECO:0000256" key="4">
    <source>
        <dbReference type="ARBA" id="ARBA00022670"/>
    </source>
</evidence>
<comment type="cofactor">
    <cofactor evidence="14 15">
        <name>Zn(2+)</name>
        <dbReference type="ChEBI" id="CHEBI:29105"/>
    </cofactor>
    <text evidence="14 15">Binds 1 zinc ion per subunit.</text>
</comment>
<dbReference type="InterPro" id="IPR001506">
    <property type="entry name" value="Peptidase_M12A"/>
</dbReference>
<dbReference type="PANTHER" id="PTHR10127:SF831">
    <property type="entry name" value="ZINC METALLOPROTEINASE NAS-37"/>
    <property type="match status" value="1"/>
</dbReference>
<dbReference type="SMART" id="SM00235">
    <property type="entry name" value="ZnMc"/>
    <property type="match status" value="1"/>
</dbReference>
<keyword evidence="11" id="KW-0325">Glycoprotein</keyword>
<keyword evidence="3" id="KW-0245">EGF-like domain</keyword>
<dbReference type="GO" id="GO:0005576">
    <property type="term" value="C:extracellular region"/>
    <property type="evidence" value="ECO:0007669"/>
    <property type="project" value="UniProtKB-SubCell"/>
</dbReference>
<proteinExistence type="predicted"/>
<dbReference type="InterPro" id="IPR035914">
    <property type="entry name" value="Sperma_CUB_dom_sf"/>
</dbReference>
<evidence type="ECO:0000313" key="19">
    <source>
        <dbReference type="WBParaSite" id="PgR015_g031_t01"/>
    </source>
</evidence>
<feature type="signal peptide" evidence="12 15">
    <location>
        <begin position="1"/>
        <end position="16"/>
    </location>
</feature>
<dbReference type="GO" id="GO:0006508">
    <property type="term" value="P:proteolysis"/>
    <property type="evidence" value="ECO:0007669"/>
    <property type="project" value="UniProtKB-KW"/>
</dbReference>
<evidence type="ECO:0000256" key="15">
    <source>
        <dbReference type="RuleBase" id="RU361183"/>
    </source>
</evidence>
<evidence type="ECO:0000256" key="2">
    <source>
        <dbReference type="ARBA" id="ARBA00022525"/>
    </source>
</evidence>
<dbReference type="Gene3D" id="3.40.390.10">
    <property type="entry name" value="Collagenase (Catalytic Domain)"/>
    <property type="match status" value="1"/>
</dbReference>
<dbReference type="SUPFAM" id="SSF82895">
    <property type="entry name" value="TSP-1 type 1 repeat"/>
    <property type="match status" value="1"/>
</dbReference>
<dbReference type="AlphaFoldDB" id="A0A915AT68"/>